<comment type="caution">
    <text evidence="1">The sequence shown here is derived from an EMBL/GenBank/DDBJ whole genome shotgun (WGS) entry which is preliminary data.</text>
</comment>
<evidence type="ECO:0000313" key="2">
    <source>
        <dbReference type="Proteomes" id="UP000035963"/>
    </source>
</evidence>
<dbReference type="OrthoDB" id="9024530at2"/>
<accession>A0A0J1CMY6</accession>
<dbReference type="EMBL" id="AEJF01000190">
    <property type="protein sequence ID" value="KLU22075.1"/>
    <property type="molecule type" value="Genomic_DNA"/>
</dbReference>
<dbReference type="Proteomes" id="UP000035963">
    <property type="component" value="Unassembled WGS sequence"/>
</dbReference>
<dbReference type="RefSeq" id="WP_047896359.1">
    <property type="nucleotide sequence ID" value="NZ_AEJF01000190.1"/>
</dbReference>
<keyword evidence="2" id="KW-1185">Reference proteome</keyword>
<proteinExistence type="predicted"/>
<dbReference type="PATRIC" id="fig|908627.4.peg.7270"/>
<dbReference type="AlphaFoldDB" id="A0A0J1CMY6"/>
<reference evidence="1 2" key="1">
    <citation type="journal article" date="2015" name="Genome Announc.">
        <title>Draft Genome Sequence of Burkholderia sp. Strain PML1(12), an Ectomycorrhizosphere-Inhabiting Bacterium with Effective Mineral-Weathering Ability.</title>
        <authorList>
            <person name="Uroz S."/>
            <person name="Oger P."/>
        </authorList>
    </citation>
    <scope>NUCLEOTIDE SEQUENCE [LARGE SCALE GENOMIC DNA]</scope>
    <source>
        <strain evidence="2">PML1(12)</strain>
    </source>
</reference>
<organism evidence="1 2">
    <name type="scientific">Caballeronia mineralivorans PML1(12)</name>
    <dbReference type="NCBI Taxonomy" id="908627"/>
    <lineage>
        <taxon>Bacteria</taxon>
        <taxon>Pseudomonadati</taxon>
        <taxon>Pseudomonadota</taxon>
        <taxon>Betaproteobacteria</taxon>
        <taxon>Burkholderiales</taxon>
        <taxon>Burkholderiaceae</taxon>
        <taxon>Caballeronia</taxon>
    </lineage>
</organism>
<sequence>MNHQLIETDLVHLEHIINRIASSHGLSLSYWRKRVDSVLSMSLMPAQRKRIGHIDAVISMLEKTALGKTAHLG</sequence>
<evidence type="ECO:0000313" key="1">
    <source>
        <dbReference type="EMBL" id="KLU22075.1"/>
    </source>
</evidence>
<protein>
    <submittedName>
        <fullName evidence="1">Uncharacterized protein</fullName>
    </submittedName>
</protein>
<name>A0A0J1CMY6_9BURK</name>
<gene>
    <name evidence="1" type="ORF">EOS_32550</name>
</gene>